<evidence type="ECO:0000313" key="2">
    <source>
        <dbReference type="EMBL" id="BAM80050.1"/>
    </source>
</evidence>
<evidence type="ECO:0000313" key="3">
    <source>
        <dbReference type="Proteomes" id="UP000007014"/>
    </source>
</evidence>
<proteinExistence type="predicted"/>
<dbReference type="EMBL" id="AP006491">
    <property type="protein sequence ID" value="BAM80050.1"/>
    <property type="molecule type" value="Genomic_DNA"/>
</dbReference>
<feature type="domain" description="Sey1/RHD3-like three-helix bundle" evidence="1">
    <location>
        <begin position="375"/>
        <end position="495"/>
    </location>
</feature>
<accession>M1V549</accession>
<dbReference type="GeneID" id="16993799"/>
<dbReference type="InterPro" id="IPR008803">
    <property type="entry name" value="RHD3/Sey1"/>
</dbReference>
<dbReference type="InterPro" id="IPR027417">
    <property type="entry name" value="P-loop_NTPase"/>
</dbReference>
<reference evidence="2 3" key="2">
    <citation type="journal article" date="2007" name="BMC Biol.">
        <title>A 100%-complete sequence reveals unusually simple genomic features in the hot-spring red alga Cyanidioschyzon merolae.</title>
        <authorList>
            <person name="Nozaki H."/>
            <person name="Takano H."/>
            <person name="Misumi O."/>
            <person name="Terasawa K."/>
            <person name="Matsuzaki M."/>
            <person name="Maruyama S."/>
            <person name="Nishida K."/>
            <person name="Yagisawa F."/>
            <person name="Yoshida Y."/>
            <person name="Fujiwara T."/>
            <person name="Takio S."/>
            <person name="Tamura K."/>
            <person name="Chung S.J."/>
            <person name="Nakamura S."/>
            <person name="Kuroiwa H."/>
            <person name="Tanaka K."/>
            <person name="Sato N."/>
            <person name="Kuroiwa T."/>
        </authorList>
    </citation>
    <scope>NUCLEOTIDE SEQUENCE [LARGE SCALE GENOMIC DNA]</scope>
    <source>
        <strain evidence="2 3">10D</strain>
    </source>
</reference>
<reference evidence="2 3" key="1">
    <citation type="journal article" date="2004" name="Nature">
        <title>Genome sequence of the ultrasmall unicellular red alga Cyanidioschyzon merolae 10D.</title>
        <authorList>
            <person name="Matsuzaki M."/>
            <person name="Misumi O."/>
            <person name="Shin-i T."/>
            <person name="Maruyama S."/>
            <person name="Takahara M."/>
            <person name="Miyagishima S."/>
            <person name="Mori T."/>
            <person name="Nishida K."/>
            <person name="Yagisawa F."/>
            <person name="Nishida K."/>
            <person name="Yoshida Y."/>
            <person name="Nishimura Y."/>
            <person name="Nakao S."/>
            <person name="Kobayashi T."/>
            <person name="Momoyama Y."/>
            <person name="Higashiyama T."/>
            <person name="Minoda A."/>
            <person name="Sano M."/>
            <person name="Nomoto H."/>
            <person name="Oishi K."/>
            <person name="Hayashi H."/>
            <person name="Ohta F."/>
            <person name="Nishizaka S."/>
            <person name="Haga S."/>
            <person name="Miura S."/>
            <person name="Morishita T."/>
            <person name="Kabeya Y."/>
            <person name="Terasawa K."/>
            <person name="Suzuki Y."/>
            <person name="Ishii Y."/>
            <person name="Asakawa S."/>
            <person name="Takano H."/>
            <person name="Ohta N."/>
            <person name="Kuroiwa H."/>
            <person name="Tanaka K."/>
            <person name="Shimizu N."/>
            <person name="Sugano S."/>
            <person name="Sato N."/>
            <person name="Nozaki H."/>
            <person name="Ogasawara N."/>
            <person name="Kohara Y."/>
            <person name="Kuroiwa T."/>
        </authorList>
    </citation>
    <scope>NUCLEOTIDE SEQUENCE [LARGE SCALE GENOMIC DNA]</scope>
    <source>
        <strain evidence="2 3">10D</strain>
    </source>
</reference>
<dbReference type="Proteomes" id="UP000007014">
    <property type="component" value="Chromosome 9"/>
</dbReference>
<dbReference type="PANTHER" id="PTHR45923:SF2">
    <property type="entry name" value="PROTEIN SEY1"/>
    <property type="match status" value="1"/>
</dbReference>
<protein>
    <recommendedName>
        <fullName evidence="1">Sey1/RHD3-like three-helix bundle domain-containing protein</fullName>
    </recommendedName>
</protein>
<dbReference type="GO" id="GO:0003924">
    <property type="term" value="F:GTPase activity"/>
    <property type="evidence" value="ECO:0007669"/>
    <property type="project" value="TreeGrafter"/>
</dbReference>
<dbReference type="Pfam" id="PF05879">
    <property type="entry name" value="RHD3_GTPase"/>
    <property type="match status" value="1"/>
</dbReference>
<dbReference type="GO" id="GO:0016320">
    <property type="term" value="P:endoplasmic reticulum membrane fusion"/>
    <property type="evidence" value="ECO:0007669"/>
    <property type="project" value="TreeGrafter"/>
</dbReference>
<dbReference type="AlphaFoldDB" id="M1V549"/>
<dbReference type="PANTHER" id="PTHR45923">
    <property type="entry name" value="PROTEIN SEY1"/>
    <property type="match status" value="1"/>
</dbReference>
<dbReference type="Pfam" id="PF20428">
    <property type="entry name" value="Sey1_3HB"/>
    <property type="match status" value="1"/>
</dbReference>
<dbReference type="InterPro" id="IPR046758">
    <property type="entry name" value="Sey1/RHD3-like_3HB"/>
</dbReference>
<evidence type="ECO:0000259" key="1">
    <source>
        <dbReference type="Pfam" id="PF20428"/>
    </source>
</evidence>
<dbReference type="eggNOG" id="ENOG502QWPT">
    <property type="taxonomic scope" value="Eukaryota"/>
</dbReference>
<dbReference type="STRING" id="280699.M1V549"/>
<keyword evidence="3" id="KW-1185">Reference proteome</keyword>
<sequence>MSNGTAQSASAPAGVLQIIDEHGVMLERTPWFPSELDVGAECYRVVGCIGSPLSGKSSLLNDIFGTRFAVSHARATERRRWKTRGVSAALAANQETLLVLEIDGGDGGATGQQLQERCLRYVSSVSDVVLCNVWYHDLGRYDADPQWYLSTIVRELAHAEGPLLRTCVVFVVRDADADTGADADTTESTASLIAESLWLDAEEHWQREIGDGAASAPTAASHSVEALRAALELRVALLPSPRTSRSAYDAAVQRLRRDLLDGSGSGSGDGGLLSSQYSKGLPADGFGAFSRRLWEGIRAQPAGAMRAAKPLAMRVATAAAAAAAADEGAAGEALTPEALAAAYHCDAAFSEALRNSAEELGELASQLDEGEKISGFGRRAEELLQKYLSGFESATEAYAGTEVRERKLAELETVLDASLQSLFLKQLQIIRENALQHFKTASSSEEIPGDFAFYTADALFQREAEESVRPGSDWSYANERSDLQQTMAEISARRKQLIHVQIQAAEQQRQAMQYMQLQQAQLQAVQQQQYGGALGNWNIGLAYRPPDTNVNMSLLHQQGRTQVQLSMVPDEQAGLLGPNGFTSGVGPGNLGVSFNINI</sequence>
<dbReference type="GO" id="GO:0005783">
    <property type="term" value="C:endoplasmic reticulum"/>
    <property type="evidence" value="ECO:0007669"/>
    <property type="project" value="TreeGrafter"/>
</dbReference>
<dbReference type="Gene3D" id="3.40.50.300">
    <property type="entry name" value="P-loop containing nucleotide triphosphate hydrolases"/>
    <property type="match status" value="1"/>
</dbReference>
<dbReference type="SUPFAM" id="SSF52540">
    <property type="entry name" value="P-loop containing nucleoside triphosphate hydrolases"/>
    <property type="match status" value="1"/>
</dbReference>
<name>M1V549_CYAM1</name>
<dbReference type="RefSeq" id="XP_005536336.1">
    <property type="nucleotide sequence ID" value="XM_005536279.1"/>
</dbReference>
<organism evidence="2 3">
    <name type="scientific">Cyanidioschyzon merolae (strain NIES-3377 / 10D)</name>
    <name type="common">Unicellular red alga</name>
    <dbReference type="NCBI Taxonomy" id="280699"/>
    <lineage>
        <taxon>Eukaryota</taxon>
        <taxon>Rhodophyta</taxon>
        <taxon>Bangiophyceae</taxon>
        <taxon>Cyanidiales</taxon>
        <taxon>Cyanidiaceae</taxon>
        <taxon>Cyanidioschyzon</taxon>
    </lineage>
</organism>
<gene>
    <name evidence="2" type="ORF">CYME_CMI311C</name>
</gene>
<dbReference type="KEGG" id="cme:CYME_CMI311C"/>
<dbReference type="OrthoDB" id="1597724at2759"/>